<feature type="binding site" evidence="4">
    <location>
        <begin position="126"/>
        <end position="127"/>
    </location>
    <ligand>
        <name>acetyl-CoA</name>
        <dbReference type="ChEBI" id="CHEBI:57288"/>
    </ligand>
</feature>
<dbReference type="InterPro" id="IPR022902">
    <property type="entry name" value="NAcTrfase_Eis"/>
</dbReference>
<dbReference type="InterPro" id="IPR051554">
    <property type="entry name" value="Acetyltransferase_Eis"/>
</dbReference>
<protein>
    <submittedName>
        <fullName evidence="7">GNAT family N-acetyltransferase</fullName>
    </submittedName>
</protein>
<feature type="region of interest" description="Disordered" evidence="5">
    <location>
        <begin position="405"/>
        <end position="462"/>
    </location>
</feature>
<dbReference type="SUPFAM" id="SSF55729">
    <property type="entry name" value="Acyl-CoA N-acyltransferases (Nat)"/>
    <property type="match status" value="1"/>
</dbReference>
<evidence type="ECO:0000259" key="6">
    <source>
        <dbReference type="PROSITE" id="PS51186"/>
    </source>
</evidence>
<comment type="subunit">
    <text evidence="4">Homohexamer; trimer of dimers.</text>
</comment>
<dbReference type="EMBL" id="BAAALF010000031">
    <property type="protein sequence ID" value="GAA1232614.1"/>
    <property type="molecule type" value="Genomic_DNA"/>
</dbReference>
<dbReference type="SUPFAM" id="SSF55718">
    <property type="entry name" value="SCP-like"/>
    <property type="match status" value="1"/>
</dbReference>
<dbReference type="Pfam" id="PF13527">
    <property type="entry name" value="Acetyltransf_9"/>
    <property type="match status" value="1"/>
</dbReference>
<evidence type="ECO:0000256" key="3">
    <source>
        <dbReference type="ARBA" id="ARBA00023315"/>
    </source>
</evidence>
<dbReference type="Proteomes" id="UP001500037">
    <property type="component" value="Unassembled WGS sequence"/>
</dbReference>
<dbReference type="InterPro" id="IPR041380">
    <property type="entry name" value="Acetyltransf_17"/>
</dbReference>
<sequence length="462" mass="49958">MTQKRRTPEALALRELDGSRWDDWYRTLEVAFGGQAGSPERRELWRALTEVDRSLAVWDGTDLVGAAGAFSFAMAVPGGAVLPTAGVTMVGVLPTHRRRGVLTALMRHQLDEIHERGESLAALTASEPAIYGRYGYGLASWRLAVRIARARVTVAAPAPQAAPAVRLRLADPAASLAACEELYAARVPLRPGMLARRPGWERAALLDPPEEREGHSALQCVLAEDRAGGGLLGYARYAVRVEWQHAGAAGAVRVREVTAADPRAHAALWAFLLDLDLTDTVRAENLPVDDPLLHLVSDPRRLRPHLHDALFVRLVEVGDALSSRRYAAPLDVVLEVTDAFCPWNAGRWHLRSAGRELGALCEPTEAPADLALDVRELGSAYLGGRWRRWPGPGWCGSCARGRWPRPRRPSAGASRPGCRTASEPRPAGRRAGGPAGGRTGRVRPAAGGGPGSAGARRWPRRR</sequence>
<dbReference type="PANTHER" id="PTHR37817">
    <property type="entry name" value="N-ACETYLTRANSFERASE EIS"/>
    <property type="match status" value="1"/>
</dbReference>
<feature type="domain" description="N-acetyltransferase" evidence="6">
    <location>
        <begin position="11"/>
        <end position="159"/>
    </location>
</feature>
<evidence type="ECO:0000313" key="7">
    <source>
        <dbReference type="EMBL" id="GAA1232614.1"/>
    </source>
</evidence>
<dbReference type="Gene3D" id="3.40.630.30">
    <property type="match status" value="2"/>
</dbReference>
<keyword evidence="8" id="KW-1185">Reference proteome</keyword>
<reference evidence="7 8" key="1">
    <citation type="journal article" date="2019" name="Int. J. Syst. Evol. Microbiol.">
        <title>The Global Catalogue of Microorganisms (GCM) 10K type strain sequencing project: providing services to taxonomists for standard genome sequencing and annotation.</title>
        <authorList>
            <consortium name="The Broad Institute Genomics Platform"/>
            <consortium name="The Broad Institute Genome Sequencing Center for Infectious Disease"/>
            <person name="Wu L."/>
            <person name="Ma J."/>
        </authorList>
    </citation>
    <scope>NUCLEOTIDE SEQUENCE [LARGE SCALE GENOMIC DNA]</scope>
    <source>
        <strain evidence="7 8">JCM 13004</strain>
    </source>
</reference>
<dbReference type="InterPro" id="IPR000182">
    <property type="entry name" value="GNAT_dom"/>
</dbReference>
<evidence type="ECO:0000256" key="1">
    <source>
        <dbReference type="ARBA" id="ARBA00009213"/>
    </source>
</evidence>
<dbReference type="InterPro" id="IPR036527">
    <property type="entry name" value="SCP2_sterol-bd_dom_sf"/>
</dbReference>
<feature type="binding site" evidence="4">
    <location>
        <begin position="90"/>
        <end position="92"/>
    </location>
    <ligand>
        <name>acetyl-CoA</name>
        <dbReference type="ChEBI" id="CHEBI:57288"/>
    </ligand>
</feature>
<gene>
    <name evidence="7" type="ORF">GCM10009665_23530</name>
</gene>
<dbReference type="PANTHER" id="PTHR37817:SF1">
    <property type="entry name" value="N-ACETYLTRANSFERASE EIS"/>
    <property type="match status" value="1"/>
</dbReference>
<dbReference type="NCBIfam" id="NF002367">
    <property type="entry name" value="PRK01346.1-4"/>
    <property type="match status" value="1"/>
</dbReference>
<organism evidence="7 8">
    <name type="scientific">Kitasatospora nipponensis</name>
    <dbReference type="NCBI Taxonomy" id="258049"/>
    <lineage>
        <taxon>Bacteria</taxon>
        <taxon>Bacillati</taxon>
        <taxon>Actinomycetota</taxon>
        <taxon>Actinomycetes</taxon>
        <taxon>Kitasatosporales</taxon>
        <taxon>Streptomycetaceae</taxon>
        <taxon>Kitasatospora</taxon>
    </lineage>
</organism>
<keyword evidence="2 4" id="KW-0808">Transferase</keyword>
<feature type="active site" description="Proton donor" evidence="4">
    <location>
        <position position="131"/>
    </location>
</feature>
<name>A0ABN1W6L8_9ACTN</name>
<dbReference type="Pfam" id="PF13530">
    <property type="entry name" value="SCP2_2"/>
    <property type="match status" value="1"/>
</dbReference>
<dbReference type="InterPro" id="IPR025559">
    <property type="entry name" value="Eis_dom"/>
</dbReference>
<dbReference type="Pfam" id="PF17668">
    <property type="entry name" value="Acetyltransf_17"/>
    <property type="match status" value="1"/>
</dbReference>
<dbReference type="InterPro" id="IPR016181">
    <property type="entry name" value="Acyl_CoA_acyltransferase"/>
</dbReference>
<dbReference type="HAMAP" id="MF_01812">
    <property type="entry name" value="Eis"/>
    <property type="match status" value="1"/>
</dbReference>
<dbReference type="CDD" id="cd04301">
    <property type="entry name" value="NAT_SF"/>
    <property type="match status" value="1"/>
</dbReference>
<dbReference type="PROSITE" id="PS51186">
    <property type="entry name" value="GNAT"/>
    <property type="match status" value="1"/>
</dbReference>
<dbReference type="Gene3D" id="3.30.1050.10">
    <property type="entry name" value="SCP2 sterol-binding domain"/>
    <property type="match status" value="1"/>
</dbReference>
<evidence type="ECO:0000256" key="2">
    <source>
        <dbReference type="ARBA" id="ARBA00022679"/>
    </source>
</evidence>
<evidence type="ECO:0000256" key="4">
    <source>
        <dbReference type="HAMAP-Rule" id="MF_01812"/>
    </source>
</evidence>
<evidence type="ECO:0000313" key="8">
    <source>
        <dbReference type="Proteomes" id="UP001500037"/>
    </source>
</evidence>
<feature type="compositionally biased region" description="Gly residues" evidence="5">
    <location>
        <begin position="430"/>
        <end position="439"/>
    </location>
</feature>
<keyword evidence="3 4" id="KW-0012">Acyltransferase</keyword>
<proteinExistence type="inferred from homology"/>
<accession>A0ABN1W6L8</accession>
<comment type="caution">
    <text evidence="7">The sequence shown here is derived from an EMBL/GenBank/DDBJ whole genome shotgun (WGS) entry which is preliminary data.</text>
</comment>
<evidence type="ECO:0000256" key="5">
    <source>
        <dbReference type="SAM" id="MobiDB-lite"/>
    </source>
</evidence>
<feature type="binding site" evidence="4">
    <location>
        <begin position="98"/>
        <end position="103"/>
    </location>
    <ligand>
        <name>acetyl-CoA</name>
        <dbReference type="ChEBI" id="CHEBI:57288"/>
    </ligand>
</feature>
<comment type="caution">
    <text evidence="4">Lacks conserved residue(s) required for the propagation of feature annotation.</text>
</comment>
<comment type="similarity">
    <text evidence="1 4">Belongs to the acetyltransferase Eis family.</text>
</comment>